<sequence length="144" mass="15850">MGNKLKGSGLQSCTAAMATMMAIVLLLGYEASAFSATTSNNTNSSAAHCSGSTMEECLVVDQTNLGFFSDPETSLTVHYLRVTDGSMNRFNTLDVRCRRARPHQPYYLCIPNPNYSKKLNTLRQFTKTTIKVVDASRIILPIMD</sequence>
<feature type="non-terminal residue" evidence="1">
    <location>
        <position position="144"/>
    </location>
</feature>
<accession>A0A7J8WHR8</accession>
<evidence type="ECO:0000313" key="1">
    <source>
        <dbReference type="EMBL" id="MBA0674410.1"/>
    </source>
</evidence>
<comment type="caution">
    <text evidence="1">The sequence shown here is derived from an EMBL/GenBank/DDBJ whole genome shotgun (WGS) entry which is preliminary data.</text>
</comment>
<dbReference type="AlphaFoldDB" id="A0A7J8WHR8"/>
<evidence type="ECO:0000313" key="2">
    <source>
        <dbReference type="Proteomes" id="UP000593577"/>
    </source>
</evidence>
<dbReference type="Proteomes" id="UP000593577">
    <property type="component" value="Unassembled WGS sequence"/>
</dbReference>
<proteinExistence type="predicted"/>
<name>A0A7J8WHR8_GOSAI</name>
<dbReference type="EMBL" id="JABFAA010000001">
    <property type="protein sequence ID" value="MBA0674410.1"/>
    <property type="molecule type" value="Genomic_DNA"/>
</dbReference>
<gene>
    <name evidence="1" type="ORF">Goari_016010</name>
</gene>
<organism evidence="1 2">
    <name type="scientific">Gossypium aridum</name>
    <name type="common">American cotton</name>
    <name type="synonym">Erioxylum aridum</name>
    <dbReference type="NCBI Taxonomy" id="34290"/>
    <lineage>
        <taxon>Eukaryota</taxon>
        <taxon>Viridiplantae</taxon>
        <taxon>Streptophyta</taxon>
        <taxon>Embryophyta</taxon>
        <taxon>Tracheophyta</taxon>
        <taxon>Spermatophyta</taxon>
        <taxon>Magnoliopsida</taxon>
        <taxon>eudicotyledons</taxon>
        <taxon>Gunneridae</taxon>
        <taxon>Pentapetalae</taxon>
        <taxon>rosids</taxon>
        <taxon>malvids</taxon>
        <taxon>Malvales</taxon>
        <taxon>Malvaceae</taxon>
        <taxon>Malvoideae</taxon>
        <taxon>Gossypium</taxon>
    </lineage>
</organism>
<reference evidence="1 2" key="1">
    <citation type="journal article" date="2019" name="Genome Biol. Evol.">
        <title>Insights into the evolution of the New World diploid cottons (Gossypium, subgenus Houzingenia) based on genome sequencing.</title>
        <authorList>
            <person name="Grover C.E."/>
            <person name="Arick M.A. 2nd"/>
            <person name="Thrash A."/>
            <person name="Conover J.L."/>
            <person name="Sanders W.S."/>
            <person name="Peterson D.G."/>
            <person name="Frelichowski J.E."/>
            <person name="Scheffler J.A."/>
            <person name="Scheffler B.E."/>
            <person name="Wendel J.F."/>
        </authorList>
    </citation>
    <scope>NUCLEOTIDE SEQUENCE [LARGE SCALE GENOMIC DNA]</scope>
    <source>
        <strain evidence="1">185</strain>
        <tissue evidence="1">Leaf</tissue>
    </source>
</reference>
<keyword evidence="2" id="KW-1185">Reference proteome</keyword>
<protein>
    <submittedName>
        <fullName evidence="1">Uncharacterized protein</fullName>
    </submittedName>
</protein>